<dbReference type="PANTHER" id="PTHR31987">
    <property type="entry name" value="GLUTAMINASE A-RELATED"/>
    <property type="match status" value="1"/>
</dbReference>
<dbReference type="Proteomes" id="UP001175227">
    <property type="component" value="Unassembled WGS sequence"/>
</dbReference>
<evidence type="ECO:0000259" key="5">
    <source>
        <dbReference type="Pfam" id="PF17168"/>
    </source>
</evidence>
<evidence type="ECO:0000256" key="1">
    <source>
        <dbReference type="SAM" id="MobiDB-lite"/>
    </source>
</evidence>
<feature type="chain" id="PRO_5041334843" description="DUF1793-domain-containing protein" evidence="3">
    <location>
        <begin position="21"/>
        <end position="895"/>
    </location>
</feature>
<proteinExistence type="predicted"/>
<dbReference type="InterPro" id="IPR052743">
    <property type="entry name" value="Glutaminase_GtaA"/>
</dbReference>
<keyword evidence="3" id="KW-0732">Signal</keyword>
<dbReference type="GO" id="GO:0003824">
    <property type="term" value="F:catalytic activity"/>
    <property type="evidence" value="ECO:0007669"/>
    <property type="project" value="UniProtKB-ARBA"/>
</dbReference>
<dbReference type="InterPro" id="IPR033433">
    <property type="entry name" value="GtaA_N"/>
</dbReference>
<evidence type="ECO:0000256" key="2">
    <source>
        <dbReference type="SAM" id="Phobius"/>
    </source>
</evidence>
<sequence>MLLSALFLIVCFTCPSLVRSAFFPAALPLVVRSPYFHCYADTRAGNNPNNQWFQYWTEDRILGWSGWIRIDGSTFQLWGSFPSGTHTNLTSFEVTPTRTIFSIHANTTNVNVTFLSPIEPSDLVLQSLPFSYVYIDVESSDGQEHSIQLYSDISAEWISGDSSSLAVWSTATTDSSAIHKAARQSPPSMQEIDNLSEDATVYYAFPLSNDATYETGNDTVVRGDFTTHGALFNTKDTNYPTGSCLVMPVNLNNITSTTSSVVWAIGLVRDPVISFPSTSASNDRSSYFWTRYNNVSDAIDSFLDDFPNAKQRAIALDNKTMSDAREISDNYADLVTLAARQALAVDITVSKDSEGQWNTSDIMTFMRDVGNSRRVNPVEMLYASFPAYLYFNTTWAGYLIEPLLRYQQSSQYTKDFAAPDLGSLYPNASGNSSPSLSGAIEDSGNMLIMGWAHARFSGDTSIISRYYDLYKTWADYLTSVTLSPNGYTDADGLTNTNLTNLAIKGIIGIKAMSEISQALGRNQDAETYSNTAQSYVEQWQTAAGSTGHLLSTYGAAADSSSWSLVYNLFADKLLGTELVDSSVSTHENATVQCPNLVCSNLFSSPLRPQNSHSVDWTLFTAGASNDTTVRDTLISLVHTKAGSNVSAGVFPLTYNPNNGTSISGQASPGQGAMFSLMALRCVRLSLQAHLSGGTGSSGNTPNDQSSSSSSNAGAIAGGVVGGLAVLAVLGFIFVMIRRRQRQRNGMYRTPSGWSSSTSDTPFFMALFGRRKSPKHENDSNDPVLSESVIPQPFDPYSSYGSQHPLQPLRPGQQYASVEPYPQRKGGQPIIVSSPTTGPSALASTSANGSSSASRSGGSDSDNATTLQLRSEVDDLRREMEEMRARGLYEPPPQYT</sequence>
<keyword evidence="2" id="KW-0812">Transmembrane</keyword>
<dbReference type="InterPro" id="IPR032514">
    <property type="entry name" value="GtaA_central"/>
</dbReference>
<dbReference type="InterPro" id="IPR008928">
    <property type="entry name" value="6-hairpin_glycosidase_sf"/>
</dbReference>
<dbReference type="PANTHER" id="PTHR31987:SF1">
    <property type="entry name" value="GLUTAMINASE A"/>
    <property type="match status" value="1"/>
</dbReference>
<dbReference type="Gene3D" id="1.50.10.10">
    <property type="match status" value="1"/>
</dbReference>
<feature type="domain" description="Glutaminase A central" evidence="4">
    <location>
        <begin position="328"/>
        <end position="676"/>
    </location>
</feature>
<dbReference type="SUPFAM" id="SSF48208">
    <property type="entry name" value="Six-hairpin glycosidases"/>
    <property type="match status" value="1"/>
</dbReference>
<name>A0AA39UGI6_9AGAR</name>
<evidence type="ECO:0000313" key="6">
    <source>
        <dbReference type="EMBL" id="KAK0481514.1"/>
    </source>
</evidence>
<feature type="domain" description="Glutaminase A N-terminal" evidence="5">
    <location>
        <begin position="97"/>
        <end position="323"/>
    </location>
</feature>
<evidence type="ECO:0000256" key="3">
    <source>
        <dbReference type="SAM" id="SignalP"/>
    </source>
</evidence>
<dbReference type="EMBL" id="JAUEPR010000008">
    <property type="protein sequence ID" value="KAK0481514.1"/>
    <property type="molecule type" value="Genomic_DNA"/>
</dbReference>
<dbReference type="Gene3D" id="1.20.5.230">
    <property type="match status" value="1"/>
</dbReference>
<feature type="compositionally biased region" description="Low complexity" evidence="1">
    <location>
        <begin position="839"/>
        <end position="863"/>
    </location>
</feature>
<dbReference type="Pfam" id="PF16335">
    <property type="entry name" value="GtaA_6_Hairpin"/>
    <property type="match status" value="1"/>
</dbReference>
<dbReference type="AlphaFoldDB" id="A0AA39UGI6"/>
<feature type="signal peptide" evidence="3">
    <location>
        <begin position="1"/>
        <end position="20"/>
    </location>
</feature>
<evidence type="ECO:0000259" key="4">
    <source>
        <dbReference type="Pfam" id="PF16335"/>
    </source>
</evidence>
<evidence type="ECO:0008006" key="8">
    <source>
        <dbReference type="Google" id="ProtNLM"/>
    </source>
</evidence>
<feature type="region of interest" description="Disordered" evidence="1">
    <location>
        <begin position="771"/>
        <end position="895"/>
    </location>
</feature>
<feature type="region of interest" description="Disordered" evidence="1">
    <location>
        <begin position="692"/>
        <end position="711"/>
    </location>
</feature>
<evidence type="ECO:0000313" key="7">
    <source>
        <dbReference type="Proteomes" id="UP001175227"/>
    </source>
</evidence>
<feature type="transmembrane region" description="Helical" evidence="2">
    <location>
        <begin position="714"/>
        <end position="736"/>
    </location>
</feature>
<reference evidence="6" key="1">
    <citation type="submission" date="2023-06" db="EMBL/GenBank/DDBJ databases">
        <authorList>
            <consortium name="Lawrence Berkeley National Laboratory"/>
            <person name="Ahrendt S."/>
            <person name="Sahu N."/>
            <person name="Indic B."/>
            <person name="Wong-Bajracharya J."/>
            <person name="Merenyi Z."/>
            <person name="Ke H.-M."/>
            <person name="Monk M."/>
            <person name="Kocsube S."/>
            <person name="Drula E."/>
            <person name="Lipzen A."/>
            <person name="Balint B."/>
            <person name="Henrissat B."/>
            <person name="Andreopoulos B."/>
            <person name="Martin F.M."/>
            <person name="Harder C.B."/>
            <person name="Rigling D."/>
            <person name="Ford K.L."/>
            <person name="Foster G.D."/>
            <person name="Pangilinan J."/>
            <person name="Papanicolaou A."/>
            <person name="Barry K."/>
            <person name="LaButti K."/>
            <person name="Viragh M."/>
            <person name="Koriabine M."/>
            <person name="Yan M."/>
            <person name="Riley R."/>
            <person name="Champramary S."/>
            <person name="Plett K.L."/>
            <person name="Tsai I.J."/>
            <person name="Slot J."/>
            <person name="Sipos G."/>
            <person name="Plett J."/>
            <person name="Nagy L.G."/>
            <person name="Grigoriev I.V."/>
        </authorList>
    </citation>
    <scope>NUCLEOTIDE SEQUENCE</scope>
    <source>
        <strain evidence="6">ICMP 16352</strain>
    </source>
</reference>
<gene>
    <name evidence="6" type="ORF">IW261DRAFT_1334456</name>
</gene>
<comment type="caution">
    <text evidence="6">The sequence shown here is derived from an EMBL/GenBank/DDBJ whole genome shotgun (WGS) entry which is preliminary data.</text>
</comment>
<accession>A0AA39UGI6</accession>
<protein>
    <recommendedName>
        <fullName evidence="8">DUF1793-domain-containing protein</fullName>
    </recommendedName>
</protein>
<keyword evidence="7" id="KW-1185">Reference proteome</keyword>
<dbReference type="GO" id="GO:0005975">
    <property type="term" value="P:carbohydrate metabolic process"/>
    <property type="evidence" value="ECO:0007669"/>
    <property type="project" value="InterPro"/>
</dbReference>
<feature type="compositionally biased region" description="Basic and acidic residues" evidence="1">
    <location>
        <begin position="870"/>
        <end position="886"/>
    </location>
</feature>
<dbReference type="Pfam" id="PF17168">
    <property type="entry name" value="DUF5127"/>
    <property type="match status" value="1"/>
</dbReference>
<organism evidence="6 7">
    <name type="scientific">Armillaria novae-zelandiae</name>
    <dbReference type="NCBI Taxonomy" id="153914"/>
    <lineage>
        <taxon>Eukaryota</taxon>
        <taxon>Fungi</taxon>
        <taxon>Dikarya</taxon>
        <taxon>Basidiomycota</taxon>
        <taxon>Agaricomycotina</taxon>
        <taxon>Agaricomycetes</taxon>
        <taxon>Agaricomycetidae</taxon>
        <taxon>Agaricales</taxon>
        <taxon>Marasmiineae</taxon>
        <taxon>Physalacriaceae</taxon>
        <taxon>Armillaria</taxon>
    </lineage>
</organism>
<keyword evidence="2" id="KW-1133">Transmembrane helix</keyword>
<dbReference type="InterPro" id="IPR012341">
    <property type="entry name" value="6hp_glycosidase-like_sf"/>
</dbReference>
<keyword evidence="2" id="KW-0472">Membrane</keyword>